<gene>
    <name evidence="2" type="ORF">ACFQ0P_08365</name>
</gene>
<dbReference type="Proteomes" id="UP001597055">
    <property type="component" value="Unassembled WGS sequence"/>
</dbReference>
<accession>A0ABW3AIN7</accession>
<dbReference type="SUPFAM" id="SSF50249">
    <property type="entry name" value="Nucleic acid-binding proteins"/>
    <property type="match status" value="1"/>
</dbReference>
<dbReference type="Pfam" id="PF01796">
    <property type="entry name" value="OB_ChsH2_C"/>
    <property type="match status" value="1"/>
</dbReference>
<evidence type="ECO:0000313" key="3">
    <source>
        <dbReference type="Proteomes" id="UP001597055"/>
    </source>
</evidence>
<organism evidence="2 3">
    <name type="scientific">Microbacterium insulae</name>
    <dbReference type="NCBI Taxonomy" id="483014"/>
    <lineage>
        <taxon>Bacteria</taxon>
        <taxon>Bacillati</taxon>
        <taxon>Actinomycetota</taxon>
        <taxon>Actinomycetes</taxon>
        <taxon>Micrococcales</taxon>
        <taxon>Microbacteriaceae</taxon>
        <taxon>Microbacterium</taxon>
    </lineage>
</organism>
<reference evidence="3" key="1">
    <citation type="journal article" date="2019" name="Int. J. Syst. Evol. Microbiol.">
        <title>The Global Catalogue of Microorganisms (GCM) 10K type strain sequencing project: providing services to taxonomists for standard genome sequencing and annotation.</title>
        <authorList>
            <consortium name="The Broad Institute Genomics Platform"/>
            <consortium name="The Broad Institute Genome Sequencing Center for Infectious Disease"/>
            <person name="Wu L."/>
            <person name="Ma J."/>
        </authorList>
    </citation>
    <scope>NUCLEOTIDE SEQUENCE [LARGE SCALE GENOMIC DNA]</scope>
    <source>
        <strain evidence="3">CCUG 54523</strain>
    </source>
</reference>
<dbReference type="EMBL" id="JBHTII010000001">
    <property type="protein sequence ID" value="MFD0790409.1"/>
    <property type="molecule type" value="Genomic_DNA"/>
</dbReference>
<dbReference type="PANTHER" id="PTHR34075:SF5">
    <property type="entry name" value="BLR3430 PROTEIN"/>
    <property type="match status" value="1"/>
</dbReference>
<protein>
    <submittedName>
        <fullName evidence="2">Zn-ribbon domain-containing OB-fold protein</fullName>
    </submittedName>
</protein>
<proteinExistence type="predicted"/>
<dbReference type="RefSeq" id="WP_204978219.1">
    <property type="nucleotide sequence ID" value="NZ_JBHTII010000001.1"/>
</dbReference>
<dbReference type="InterPro" id="IPR012340">
    <property type="entry name" value="NA-bd_OB-fold"/>
</dbReference>
<keyword evidence="3" id="KW-1185">Reference proteome</keyword>
<dbReference type="InterPro" id="IPR052513">
    <property type="entry name" value="Thioester_dehydratase-like"/>
</dbReference>
<dbReference type="InterPro" id="IPR002878">
    <property type="entry name" value="ChsH2_C"/>
</dbReference>
<sequence length="133" mass="14096">MTSEQAPRITESPRAVFLRHAAEGGLAYQVAAASGAPVFFPRVAEPLTGDTELEWRISSGTGVVYAATTVRPRGGEPHNVSMIELDEGFRMMSTVVGVAPDDVAIGQRVQLVMRPIGDDGADLPCFEPVGGEQ</sequence>
<evidence type="ECO:0000259" key="1">
    <source>
        <dbReference type="Pfam" id="PF01796"/>
    </source>
</evidence>
<comment type="caution">
    <text evidence="2">The sequence shown here is derived from an EMBL/GenBank/DDBJ whole genome shotgun (WGS) entry which is preliminary data.</text>
</comment>
<dbReference type="PANTHER" id="PTHR34075">
    <property type="entry name" value="BLR3430 PROTEIN"/>
    <property type="match status" value="1"/>
</dbReference>
<name>A0ABW3AIN7_9MICO</name>
<evidence type="ECO:0000313" key="2">
    <source>
        <dbReference type="EMBL" id="MFD0790409.1"/>
    </source>
</evidence>
<feature type="domain" description="ChsH2 C-terminal OB-fold" evidence="1">
    <location>
        <begin position="55"/>
        <end position="114"/>
    </location>
</feature>